<feature type="domain" description="Beta-lactamase-related" evidence="2">
    <location>
        <begin position="10"/>
        <end position="342"/>
    </location>
</feature>
<reference evidence="4 5" key="1">
    <citation type="journal article" date="2008" name="PLoS Genet.">
        <title>Genomic islands in the pathogenic filamentous fungus Aspergillus fumigatus.</title>
        <authorList>
            <person name="Fedorova N.D."/>
            <person name="Khaldi N."/>
            <person name="Joardar V.S."/>
            <person name="Maiti R."/>
            <person name="Amedeo P."/>
            <person name="Anderson M.J."/>
            <person name="Crabtree J."/>
            <person name="Silva J.C."/>
            <person name="Badger J.H."/>
            <person name="Albarraq A."/>
            <person name="Angiuoli S."/>
            <person name="Bussey H."/>
            <person name="Bowyer P."/>
            <person name="Cotty P.J."/>
            <person name="Dyer P.S."/>
            <person name="Egan A."/>
            <person name="Galens K."/>
            <person name="Fraser-Liggett C.M."/>
            <person name="Haas B.J."/>
            <person name="Inman J.M."/>
            <person name="Kent R."/>
            <person name="Lemieux S."/>
            <person name="Malavazi I."/>
            <person name="Orvis J."/>
            <person name="Roemer T."/>
            <person name="Ronning C.M."/>
            <person name="Sundaram J.P."/>
            <person name="Sutton G."/>
            <person name="Turner G."/>
            <person name="Venter J.C."/>
            <person name="White O.R."/>
            <person name="Whitty B.R."/>
            <person name="Youngman P."/>
            <person name="Wolfe K.H."/>
            <person name="Goldman G.H."/>
            <person name="Wortman J.R."/>
            <person name="Jiang B."/>
            <person name="Denning D.W."/>
            <person name="Nierman W.C."/>
        </authorList>
    </citation>
    <scope>NUCLEOTIDE SEQUENCE [LARGE SCALE GENOMIC DNA]</scope>
    <source>
        <strain evidence="5">ATCC 1007 / CBS 513.65 / DSM 816 / NCTC 3887 / NRRL 1</strain>
    </source>
</reference>
<dbReference type="InterPro" id="IPR012338">
    <property type="entry name" value="Beta-lactam/transpept-like"/>
</dbReference>
<protein>
    <submittedName>
        <fullName evidence="4">Beta-lactamase family protein</fullName>
    </submittedName>
</protein>
<dbReference type="Proteomes" id="UP000006701">
    <property type="component" value="Unassembled WGS sequence"/>
</dbReference>
<dbReference type="OMA" id="TGYTWKR"/>
<proteinExistence type="inferred from homology"/>
<evidence type="ECO:0000313" key="5">
    <source>
        <dbReference type="Proteomes" id="UP000006701"/>
    </source>
</evidence>
<dbReference type="GeneID" id="4702620"/>
<dbReference type="AlphaFoldDB" id="A1CLX1"/>
<evidence type="ECO:0000259" key="3">
    <source>
        <dbReference type="Pfam" id="PF11954"/>
    </source>
</evidence>
<keyword evidence="5" id="KW-1185">Reference proteome</keyword>
<dbReference type="InterPro" id="IPR021860">
    <property type="entry name" value="Peptidase_S12_Pab87-rel_C"/>
</dbReference>
<dbReference type="InterPro" id="IPR050491">
    <property type="entry name" value="AmpC-like"/>
</dbReference>
<accession>A1CLX1</accession>
<name>A1CLX1_ASPCL</name>
<dbReference type="Pfam" id="PF11954">
    <property type="entry name" value="DUF3471"/>
    <property type="match status" value="1"/>
</dbReference>
<feature type="domain" description="Peptidase S12 Pab87-related C-terminal" evidence="3">
    <location>
        <begin position="398"/>
        <end position="497"/>
    </location>
</feature>
<dbReference type="HOGENOM" id="CLU_020027_14_1_1"/>
<sequence>MNTFHSPNFSSRVQELMQQHHVPGISIALIHDDKVASAGYGHASLDPPTACTADTLFDIASSSKSLTAASVALLIDDGERYPEVQWDALMSSLLPDDFVMSSEEYTGGVTVEDILSHRSGLPGHDDSYMGIRAAQPDDARSITRNLRNLPVAAPIRSKYMYCNMMYTVATHLVESKSGERFPDYLEHHFFQPLEMNSTNLQPSRACHKGLGDRLAMGHSWDDETSTYRSFPATDCPEGQGAGSIITSANDYIKWVKAMLYKEGPITEAMYSGVTKPRTIQDPDGKNMEPFSSPILYAAGWEVFYYRGYAVIGHDGSVPGFGSRHFFLPEFNFGAVVLGNSDSAALVTSIIARELIDELLGVPATERPDWNETISRNAEENPDEEEEFRQQLCPGIQQAEPQTLSLAAYTGEYSHPGYHTLKVEVTEEELFIDAMDRSFGFTMTFDHVCQQTKFIAHLHDPLGGEDIPLKVEFKLEGDKAVRMGVHFEVDLEDYIWFDKV</sequence>
<dbReference type="SUPFAM" id="SSF56601">
    <property type="entry name" value="beta-lactamase/transpeptidase-like"/>
    <property type="match status" value="1"/>
</dbReference>
<dbReference type="PANTHER" id="PTHR46825">
    <property type="entry name" value="D-ALANYL-D-ALANINE-CARBOXYPEPTIDASE/ENDOPEPTIDASE AMPH"/>
    <property type="match status" value="1"/>
</dbReference>
<evidence type="ECO:0000259" key="2">
    <source>
        <dbReference type="Pfam" id="PF00144"/>
    </source>
</evidence>
<gene>
    <name evidence="4" type="ORF">ACLA_078490</name>
</gene>
<dbReference type="Gene3D" id="3.40.710.10">
    <property type="entry name" value="DD-peptidase/beta-lactamase superfamily"/>
    <property type="match status" value="1"/>
</dbReference>
<dbReference type="Pfam" id="PF00144">
    <property type="entry name" value="Beta-lactamase"/>
    <property type="match status" value="1"/>
</dbReference>
<dbReference type="VEuPathDB" id="FungiDB:ACLA_078490"/>
<evidence type="ECO:0000256" key="1">
    <source>
        <dbReference type="ARBA" id="ARBA00038215"/>
    </source>
</evidence>
<organism evidence="4 5">
    <name type="scientific">Aspergillus clavatus (strain ATCC 1007 / CBS 513.65 / DSM 816 / NCTC 3887 / NRRL 1 / QM 1276 / 107)</name>
    <dbReference type="NCBI Taxonomy" id="344612"/>
    <lineage>
        <taxon>Eukaryota</taxon>
        <taxon>Fungi</taxon>
        <taxon>Dikarya</taxon>
        <taxon>Ascomycota</taxon>
        <taxon>Pezizomycotina</taxon>
        <taxon>Eurotiomycetes</taxon>
        <taxon>Eurotiomycetidae</taxon>
        <taxon>Eurotiales</taxon>
        <taxon>Aspergillaceae</taxon>
        <taxon>Aspergillus</taxon>
        <taxon>Aspergillus subgen. Fumigati</taxon>
    </lineage>
</organism>
<dbReference type="PANTHER" id="PTHR46825:SF9">
    <property type="entry name" value="BETA-LACTAMASE-RELATED DOMAIN-CONTAINING PROTEIN"/>
    <property type="match status" value="1"/>
</dbReference>
<dbReference type="RefSeq" id="XP_001270526.1">
    <property type="nucleotide sequence ID" value="XM_001270525.1"/>
</dbReference>
<comment type="similarity">
    <text evidence="1">Belongs to the peptidase S12 family.</text>
</comment>
<dbReference type="KEGG" id="act:ACLA_078490"/>
<dbReference type="eggNOG" id="ENOG502S0EY">
    <property type="taxonomic scope" value="Eukaryota"/>
</dbReference>
<evidence type="ECO:0000313" key="4">
    <source>
        <dbReference type="EMBL" id="EAW09100.1"/>
    </source>
</evidence>
<dbReference type="EMBL" id="DS027057">
    <property type="protein sequence ID" value="EAW09100.1"/>
    <property type="molecule type" value="Genomic_DNA"/>
</dbReference>
<dbReference type="InterPro" id="IPR001466">
    <property type="entry name" value="Beta-lactam-related"/>
</dbReference>
<dbReference type="OrthoDB" id="5946976at2759"/>